<gene>
    <name evidence="1" type="ORF">ERS137941_02478</name>
</gene>
<evidence type="ECO:0000313" key="1">
    <source>
        <dbReference type="EMBL" id="CFQ65134.1"/>
    </source>
</evidence>
<dbReference type="KEGG" id="yet:CH48_577"/>
<protein>
    <submittedName>
        <fullName evidence="1">N-acetylglucosamine-binding protein A</fullName>
    </submittedName>
</protein>
<evidence type="ECO:0000313" key="2">
    <source>
        <dbReference type="Proteomes" id="UP000048841"/>
    </source>
</evidence>
<organism evidence="1 2">
    <name type="scientific">Yersinia enterocolitica</name>
    <dbReference type="NCBI Taxonomy" id="630"/>
    <lineage>
        <taxon>Bacteria</taxon>
        <taxon>Pseudomonadati</taxon>
        <taxon>Pseudomonadota</taxon>
        <taxon>Gammaproteobacteria</taxon>
        <taxon>Enterobacterales</taxon>
        <taxon>Yersiniaceae</taxon>
        <taxon>Yersinia</taxon>
    </lineage>
</organism>
<accession>A0A0E1NFX3</accession>
<dbReference type="EMBL" id="CGBR01000016">
    <property type="protein sequence ID" value="CFQ65134.1"/>
    <property type="molecule type" value="Genomic_DNA"/>
</dbReference>
<dbReference type="Proteomes" id="UP000048841">
    <property type="component" value="Unassembled WGS sequence"/>
</dbReference>
<reference evidence="1 2" key="1">
    <citation type="submission" date="2015-03" db="EMBL/GenBank/DDBJ databases">
        <authorList>
            <person name="Murphy D."/>
        </authorList>
    </citation>
    <scope>NUCLEOTIDE SEQUENCE [LARGE SCALE GENOMIC DNA]</scope>
    <source>
        <strain evidence="1 2">IP26249</strain>
    </source>
</reference>
<proteinExistence type="predicted"/>
<sequence length="148" mass="17053">MNTINKILTTVALIFFINIQSIYAVTHTLLASPNPRLQGIHKINHIHDKESSTTPQFEVNYFQYNHKLINKKSSVSFTISSPEFVSYYIYLANNENTMLHETSGFINHNAQRIDLNLENIIAGNYDLVVEVYNNEKVSTKKTFPLIFE</sequence>
<dbReference type="Gene3D" id="2.60.40.2550">
    <property type="match status" value="1"/>
</dbReference>
<dbReference type="PATRIC" id="fig|630.129.peg.3203"/>
<name>A0A0E1NFX3_YEREN</name>
<dbReference type="AlphaFoldDB" id="A0A0E1NFX3"/>